<sequence length="116" mass="12740">MKSVSNHEDSVLEMLRTDENFALEYLVAALEEIDEEGGESVFLTAVRRVVEARGGFAAVSNATGLNRGNLYRQFSADGNPGLSTLLKVLSAVGLGLSKWSLTVRMIRNTQQRDPPW</sequence>
<dbReference type="PANTHER" id="PTHR40275:SF1">
    <property type="entry name" value="SSL7038 PROTEIN"/>
    <property type="match status" value="1"/>
</dbReference>
<keyword evidence="2" id="KW-1185">Reference proteome</keyword>
<gene>
    <name evidence="1" type="ORF">KVG85_24295</name>
</gene>
<dbReference type="PANTHER" id="PTHR40275">
    <property type="entry name" value="SSL7038 PROTEIN"/>
    <property type="match status" value="1"/>
</dbReference>
<comment type="caution">
    <text evidence="1">The sequence shown here is derived from an EMBL/GenBank/DDBJ whole genome shotgun (WGS) entry which is preliminary data.</text>
</comment>
<organism evidence="1 2">
    <name type="scientific">Pseudomonas triticicola</name>
    <dbReference type="NCBI Taxonomy" id="2842345"/>
    <lineage>
        <taxon>Bacteria</taxon>
        <taxon>Pseudomonadati</taxon>
        <taxon>Pseudomonadota</taxon>
        <taxon>Gammaproteobacteria</taxon>
        <taxon>Pseudomonadales</taxon>
        <taxon>Pseudomonadaceae</taxon>
        <taxon>Pseudomonas</taxon>
    </lineage>
</organism>
<dbReference type="InterPro" id="IPR014057">
    <property type="entry name" value="HI1420"/>
</dbReference>
<dbReference type="RefSeq" id="WP_217865235.1">
    <property type="nucleotide sequence ID" value="NZ_JAHSTX010000002.1"/>
</dbReference>
<reference evidence="1" key="1">
    <citation type="submission" date="2021-06" db="EMBL/GenBank/DDBJ databases">
        <title>Updating the genus Pseudomonas: Description of 43 new species and partition of the Pseudomonas putida group.</title>
        <authorList>
            <person name="Girard L."/>
            <person name="Lood C."/>
            <person name="Vandamme P."/>
            <person name="Rokni-Zadeh H."/>
            <person name="Van Noort V."/>
            <person name="Hofte M."/>
            <person name="Lavigne R."/>
            <person name="De Mot R."/>
        </authorList>
    </citation>
    <scope>NUCLEOTIDE SEQUENCE</scope>
    <source>
        <strain evidence="1">SWRI88</strain>
    </source>
</reference>
<evidence type="ECO:0000313" key="2">
    <source>
        <dbReference type="Proteomes" id="UP001048763"/>
    </source>
</evidence>
<name>A0ABS6RSP0_9PSED</name>
<dbReference type="Proteomes" id="UP001048763">
    <property type="component" value="Unassembled WGS sequence"/>
</dbReference>
<proteinExistence type="predicted"/>
<dbReference type="EMBL" id="JAHSTX010000002">
    <property type="protein sequence ID" value="MBV4549219.1"/>
    <property type="molecule type" value="Genomic_DNA"/>
</dbReference>
<protein>
    <submittedName>
        <fullName evidence="1">DNA-binding protein</fullName>
    </submittedName>
</protein>
<keyword evidence="1" id="KW-0238">DNA-binding</keyword>
<dbReference type="GO" id="GO:0003677">
    <property type="term" value="F:DNA binding"/>
    <property type="evidence" value="ECO:0007669"/>
    <property type="project" value="UniProtKB-KW"/>
</dbReference>
<evidence type="ECO:0000313" key="1">
    <source>
        <dbReference type="EMBL" id="MBV4549219.1"/>
    </source>
</evidence>
<dbReference type="Pfam" id="PF21716">
    <property type="entry name" value="dnstrm_HI1420"/>
    <property type="match status" value="1"/>
</dbReference>
<accession>A0ABS6RSP0</accession>